<reference evidence="1" key="1">
    <citation type="journal article" date="2015" name="Nature">
        <title>Complex archaea that bridge the gap between prokaryotes and eukaryotes.</title>
        <authorList>
            <person name="Spang A."/>
            <person name="Saw J.H."/>
            <person name="Jorgensen S.L."/>
            <person name="Zaremba-Niedzwiedzka K."/>
            <person name="Martijn J."/>
            <person name="Lind A.E."/>
            <person name="van Eijk R."/>
            <person name="Schleper C."/>
            <person name="Guy L."/>
            <person name="Ettema T.J."/>
        </authorList>
    </citation>
    <scope>NUCLEOTIDE SEQUENCE</scope>
</reference>
<comment type="caution">
    <text evidence="1">The sequence shown here is derived from an EMBL/GenBank/DDBJ whole genome shotgun (WGS) entry which is preliminary data.</text>
</comment>
<name>A0A0F9N2V4_9ZZZZ</name>
<sequence length="323" mass="38911">MKTLIIFVALSVCFAFSNNPINATGFEDFLRLRSKSATLNEGGFIFRNMFDQKKYCKAYYIRNRKKMLLQAKEYYHLNNKIIKREIKICVFCNKEFHPRSNKAICCSIKCIWKERNRKNNKANQISKKCKYCNGGFINSIKTRIYCSEKCRNKWWKKKKTLKEIRKCLYCLKSFNASNIYRKYCSKDCYKKYWEVHSDQFVIDKERQKQYRKWYVKSTPLRKLRCQLSDRIRKHLRAKGLKKDTELKKILGCSVLELMKYLESQFEAGMSWEKHKVDGWHIDHKIPLCSAKTKREIYKLWHYTNLQPLWAIDNLKKGGKREII</sequence>
<accession>A0A0F9N2V4</accession>
<protein>
    <submittedName>
        <fullName evidence="1">Uncharacterized protein</fullName>
    </submittedName>
</protein>
<evidence type="ECO:0000313" key="1">
    <source>
        <dbReference type="EMBL" id="KKM83145.1"/>
    </source>
</evidence>
<organism evidence="1">
    <name type="scientific">marine sediment metagenome</name>
    <dbReference type="NCBI Taxonomy" id="412755"/>
    <lineage>
        <taxon>unclassified sequences</taxon>
        <taxon>metagenomes</taxon>
        <taxon>ecological metagenomes</taxon>
    </lineage>
</organism>
<gene>
    <name evidence="1" type="ORF">LCGC14_1312330</name>
</gene>
<dbReference type="AlphaFoldDB" id="A0A0F9N2V4"/>
<dbReference type="EMBL" id="LAZR01007758">
    <property type="protein sequence ID" value="KKM83145.1"/>
    <property type="molecule type" value="Genomic_DNA"/>
</dbReference>
<proteinExistence type="predicted"/>